<accession>A0A8H7Y6E5</accession>
<reference evidence="1" key="1">
    <citation type="submission" date="2021-02" db="EMBL/GenBank/DDBJ databases">
        <title>Psilocybe cubensis genome.</title>
        <authorList>
            <person name="Mckernan K.J."/>
            <person name="Crawford S."/>
            <person name="Trippe A."/>
            <person name="Kane L.T."/>
            <person name="Mclaughlin S."/>
        </authorList>
    </citation>
    <scope>NUCLEOTIDE SEQUENCE [LARGE SCALE GENOMIC DNA]</scope>
    <source>
        <strain evidence="1">MGC-MH-2018</strain>
    </source>
</reference>
<name>A0A8H7Y6E5_PSICU</name>
<dbReference type="InterPro" id="IPR032675">
    <property type="entry name" value="LRR_dom_sf"/>
</dbReference>
<dbReference type="SUPFAM" id="SSF52047">
    <property type="entry name" value="RNI-like"/>
    <property type="match status" value="1"/>
</dbReference>
<dbReference type="AlphaFoldDB" id="A0A8H7Y6E5"/>
<evidence type="ECO:0008006" key="2">
    <source>
        <dbReference type="Google" id="ProtNLM"/>
    </source>
</evidence>
<sequence>MLTSNPSSAIENVATETWSECLSHMDLTVQRNMMQTCKFFREMCLPLVFKKECVLLHVDPCIPNQEQDLRALMHSLALSKSSVHAPLVRKLTLSYNEDNFRAWEPTVADVKYLRSMFTNLCVKLFPRFTNLREVYIVSNRNIDKALLVALAELPDLTELGMGSAKFGMLDLSNGTRIRVRKLGIFNNVSDYDSKKAATVLDVFSGERLEDLTILSRVYSPKIMRSLTQQNNNALLKSIRLELDPKELKTLVAFLVSSPNLESLRVSLVKSSSRLRSSGVSVPEVLPRLPSSALPQLRSFSGVEELAKMIVPGRPVQHINVEARCRLWHSGKNNILDRRPEELNMLLARLAASIIPIKHLGLEDYVLENGLLDTIASHTPNISSVLLNLKQEIDMVGDSPDKGFISKDEVYFDDTIKHSQNLADQQSRFFLPSVQHLPYMVCILLP</sequence>
<protein>
    <recommendedName>
        <fullName evidence="2">F-box domain-containing protein</fullName>
    </recommendedName>
</protein>
<dbReference type="OrthoDB" id="3058282at2759"/>
<dbReference type="Gene3D" id="3.80.10.10">
    <property type="entry name" value="Ribonuclease Inhibitor"/>
    <property type="match status" value="1"/>
</dbReference>
<dbReference type="EMBL" id="JAFIQS010000003">
    <property type="protein sequence ID" value="KAG5171809.1"/>
    <property type="molecule type" value="Genomic_DNA"/>
</dbReference>
<evidence type="ECO:0000313" key="1">
    <source>
        <dbReference type="EMBL" id="KAG5171809.1"/>
    </source>
</evidence>
<comment type="caution">
    <text evidence="1">The sequence shown here is derived from an EMBL/GenBank/DDBJ whole genome shotgun (WGS) entry which is preliminary data.</text>
</comment>
<gene>
    <name evidence="1" type="ORF">JR316_003897</name>
</gene>
<organism evidence="1">
    <name type="scientific">Psilocybe cubensis</name>
    <name type="common">Psychedelic mushroom</name>
    <name type="synonym">Stropharia cubensis</name>
    <dbReference type="NCBI Taxonomy" id="181762"/>
    <lineage>
        <taxon>Eukaryota</taxon>
        <taxon>Fungi</taxon>
        <taxon>Dikarya</taxon>
        <taxon>Basidiomycota</taxon>
        <taxon>Agaricomycotina</taxon>
        <taxon>Agaricomycetes</taxon>
        <taxon>Agaricomycetidae</taxon>
        <taxon>Agaricales</taxon>
        <taxon>Agaricineae</taxon>
        <taxon>Strophariaceae</taxon>
        <taxon>Psilocybe</taxon>
    </lineage>
</organism>
<proteinExistence type="predicted"/>